<sequence>GKPVRSCLMLAVQADNTEVTTLEGLTGLGELSVIQEAFMEEYGFQCGFCTPGMILVTKALLDENPNPTVDEIEQALEGNLCRCTGYEQIIESVLRAADLGRKQRAR</sequence>
<evidence type="ECO:0000313" key="8">
    <source>
        <dbReference type="Proteomes" id="UP000605201"/>
    </source>
</evidence>
<evidence type="ECO:0000256" key="1">
    <source>
        <dbReference type="ARBA" id="ARBA00022714"/>
    </source>
</evidence>
<keyword evidence="4" id="KW-0408">Iron</keyword>
<accession>A0A8J6P752</accession>
<feature type="non-terminal residue" evidence="7">
    <location>
        <position position="1"/>
    </location>
</feature>
<dbReference type="GO" id="GO:0051537">
    <property type="term" value="F:2 iron, 2 sulfur cluster binding"/>
    <property type="evidence" value="ECO:0007669"/>
    <property type="project" value="UniProtKB-KW"/>
</dbReference>
<dbReference type="Gene3D" id="1.10.150.120">
    <property type="entry name" value="[2Fe-2S]-binding domain"/>
    <property type="match status" value="1"/>
</dbReference>
<evidence type="ECO:0000256" key="5">
    <source>
        <dbReference type="ARBA" id="ARBA00023014"/>
    </source>
</evidence>
<dbReference type="PANTHER" id="PTHR44379:SF5">
    <property type="entry name" value="OXIDOREDUCTASE WITH IRON-SULFUR SUBUNIT"/>
    <property type="match status" value="1"/>
</dbReference>
<dbReference type="FunFam" id="1.10.150.120:FF:000003">
    <property type="entry name" value="Carbon monoxide dehydrogenase, small subunit"/>
    <property type="match status" value="1"/>
</dbReference>
<dbReference type="AlphaFoldDB" id="A0A8J6P752"/>
<evidence type="ECO:0000256" key="3">
    <source>
        <dbReference type="ARBA" id="ARBA00023002"/>
    </source>
</evidence>
<evidence type="ECO:0000256" key="2">
    <source>
        <dbReference type="ARBA" id="ARBA00022723"/>
    </source>
</evidence>
<feature type="domain" description="[2Fe-2S]-binding" evidence="6">
    <location>
        <begin position="21"/>
        <end position="93"/>
    </location>
</feature>
<comment type="caution">
    <text evidence="7">The sequence shown here is derived from an EMBL/GenBank/DDBJ whole genome shotgun (WGS) entry which is preliminary data.</text>
</comment>
<keyword evidence="3" id="KW-0560">Oxidoreductase</keyword>
<proteinExistence type="predicted"/>
<dbReference type="InterPro" id="IPR051452">
    <property type="entry name" value="Diverse_Oxidoreductases"/>
</dbReference>
<keyword evidence="5" id="KW-0411">Iron-sulfur</keyword>
<dbReference type="Pfam" id="PF01799">
    <property type="entry name" value="Fer2_2"/>
    <property type="match status" value="1"/>
</dbReference>
<dbReference type="GO" id="GO:0046872">
    <property type="term" value="F:metal ion binding"/>
    <property type="evidence" value="ECO:0007669"/>
    <property type="project" value="UniProtKB-KW"/>
</dbReference>
<dbReference type="InterPro" id="IPR036884">
    <property type="entry name" value="2Fe-2S-bd_dom_sf"/>
</dbReference>
<dbReference type="GO" id="GO:0016491">
    <property type="term" value="F:oxidoreductase activity"/>
    <property type="evidence" value="ECO:0007669"/>
    <property type="project" value="UniProtKB-KW"/>
</dbReference>
<dbReference type="Proteomes" id="UP000605201">
    <property type="component" value="Unassembled WGS sequence"/>
</dbReference>
<dbReference type="SUPFAM" id="SSF47741">
    <property type="entry name" value="CO dehydrogenase ISP C-domain like"/>
    <property type="match status" value="1"/>
</dbReference>
<evidence type="ECO:0000259" key="6">
    <source>
        <dbReference type="Pfam" id="PF01799"/>
    </source>
</evidence>
<reference evidence="7 8" key="1">
    <citation type="submission" date="2020-08" db="EMBL/GenBank/DDBJ databases">
        <title>Bridging the membrane lipid divide: bacteria of the FCB group superphylum have the potential to synthesize archaeal ether lipids.</title>
        <authorList>
            <person name="Villanueva L."/>
            <person name="Von Meijenfeldt F.A.B."/>
            <person name="Westbye A.B."/>
            <person name="Yadav S."/>
            <person name="Hopmans E.C."/>
            <person name="Dutilh B.E."/>
            <person name="Sinninghe Damste J.S."/>
        </authorList>
    </citation>
    <scope>NUCLEOTIDE SEQUENCE [LARGE SCALE GENOMIC DNA]</scope>
    <source>
        <strain evidence="7">NIOZ-UU17</strain>
    </source>
</reference>
<dbReference type="EMBL" id="JACNIG010000348">
    <property type="protein sequence ID" value="MBC8433871.1"/>
    <property type="molecule type" value="Genomic_DNA"/>
</dbReference>
<name>A0A8J6P752_9BACT</name>
<dbReference type="InterPro" id="IPR002888">
    <property type="entry name" value="2Fe-2S-bd"/>
</dbReference>
<keyword evidence="1" id="KW-0001">2Fe-2S</keyword>
<keyword evidence="2" id="KW-0479">Metal-binding</keyword>
<gene>
    <name evidence="7" type="ORF">H8D96_18320</name>
</gene>
<organism evidence="7 8">
    <name type="scientific">Candidatus Desulfatibia vada</name>
    <dbReference type="NCBI Taxonomy" id="2841696"/>
    <lineage>
        <taxon>Bacteria</taxon>
        <taxon>Pseudomonadati</taxon>
        <taxon>Thermodesulfobacteriota</taxon>
        <taxon>Desulfobacteria</taxon>
        <taxon>Desulfobacterales</taxon>
        <taxon>Desulfobacterales incertae sedis</taxon>
        <taxon>Candidatus Desulfatibia</taxon>
    </lineage>
</organism>
<dbReference type="PANTHER" id="PTHR44379">
    <property type="entry name" value="OXIDOREDUCTASE WITH IRON-SULFUR SUBUNIT"/>
    <property type="match status" value="1"/>
</dbReference>
<protein>
    <submittedName>
        <fullName evidence="7">(2Fe-2S)-binding protein</fullName>
    </submittedName>
</protein>
<evidence type="ECO:0000256" key="4">
    <source>
        <dbReference type="ARBA" id="ARBA00023004"/>
    </source>
</evidence>
<evidence type="ECO:0000313" key="7">
    <source>
        <dbReference type="EMBL" id="MBC8433871.1"/>
    </source>
</evidence>